<gene>
    <name evidence="1" type="ORF">EYC84_010271</name>
</gene>
<dbReference type="EMBL" id="VICG01000011">
    <property type="protein sequence ID" value="KAA8567230.1"/>
    <property type="molecule type" value="Genomic_DNA"/>
</dbReference>
<evidence type="ECO:0000313" key="1">
    <source>
        <dbReference type="EMBL" id="KAA8567230.1"/>
    </source>
</evidence>
<dbReference type="AlphaFoldDB" id="A0A5M9JF00"/>
<dbReference type="Proteomes" id="UP000322873">
    <property type="component" value="Unassembled WGS sequence"/>
</dbReference>
<reference evidence="1 2" key="1">
    <citation type="submission" date="2019-06" db="EMBL/GenBank/DDBJ databases">
        <title>Genome Sequence of the Brown Rot Fungal Pathogen Monilinia fructicola.</title>
        <authorList>
            <person name="De Miccolis Angelini R.M."/>
            <person name="Landi L."/>
            <person name="Abate D."/>
            <person name="Pollastro S."/>
            <person name="Romanazzi G."/>
            <person name="Faretra F."/>
        </authorList>
    </citation>
    <scope>NUCLEOTIDE SEQUENCE [LARGE SCALE GENOMIC DNA]</scope>
    <source>
        <strain evidence="1 2">Mfrc123</strain>
    </source>
</reference>
<proteinExistence type="predicted"/>
<accession>A0A5M9JF00</accession>
<comment type="caution">
    <text evidence="1">The sequence shown here is derived from an EMBL/GenBank/DDBJ whole genome shotgun (WGS) entry which is preliminary data.</text>
</comment>
<sequence length="158" mass="17548">MKFEGKLDGIGQLLTRRIHGVYEVVREKKKKGGGGGERFLVYTALSYSLDRETSWIYTPLLPTNTLLIPSIPSLQQLPHDLHFKLTPRAPLTLPEKTTTIIQLLTAVCCPSEFLMAQKISKSSVLHPGFGFFVNRVVALCCCWVVAVHRGQALKSLLG</sequence>
<protein>
    <submittedName>
        <fullName evidence="1">Uncharacterized protein</fullName>
    </submittedName>
</protein>
<evidence type="ECO:0000313" key="2">
    <source>
        <dbReference type="Proteomes" id="UP000322873"/>
    </source>
</evidence>
<organism evidence="1 2">
    <name type="scientific">Monilinia fructicola</name>
    <name type="common">Brown rot fungus</name>
    <name type="synonym">Ciboria fructicola</name>
    <dbReference type="NCBI Taxonomy" id="38448"/>
    <lineage>
        <taxon>Eukaryota</taxon>
        <taxon>Fungi</taxon>
        <taxon>Dikarya</taxon>
        <taxon>Ascomycota</taxon>
        <taxon>Pezizomycotina</taxon>
        <taxon>Leotiomycetes</taxon>
        <taxon>Helotiales</taxon>
        <taxon>Sclerotiniaceae</taxon>
        <taxon>Monilinia</taxon>
    </lineage>
</organism>
<keyword evidence="2" id="KW-1185">Reference proteome</keyword>
<name>A0A5M9JF00_MONFR</name>